<feature type="transmembrane region" description="Helical" evidence="7">
    <location>
        <begin position="21"/>
        <end position="39"/>
    </location>
</feature>
<evidence type="ECO:0000256" key="4">
    <source>
        <dbReference type="ARBA" id="ARBA00022679"/>
    </source>
</evidence>
<dbReference type="AlphaFoldDB" id="A0A4R2JNS1"/>
<evidence type="ECO:0000256" key="5">
    <source>
        <dbReference type="ARBA" id="ARBA00022777"/>
    </source>
</evidence>
<dbReference type="EC" id="2.7.13.3" evidence="2"/>
<keyword evidence="4" id="KW-0808">Transferase</keyword>
<gene>
    <name evidence="9" type="ORF">EV192_103202</name>
</gene>
<evidence type="ECO:0000256" key="7">
    <source>
        <dbReference type="SAM" id="Phobius"/>
    </source>
</evidence>
<dbReference type="SMART" id="SM00387">
    <property type="entry name" value="HATPase_c"/>
    <property type="match status" value="1"/>
</dbReference>
<keyword evidence="10" id="KW-1185">Reference proteome</keyword>
<dbReference type="Gene3D" id="3.30.565.10">
    <property type="entry name" value="Histidine kinase-like ATPase, C-terminal domain"/>
    <property type="match status" value="1"/>
</dbReference>
<dbReference type="GO" id="GO:0000160">
    <property type="term" value="P:phosphorelay signal transduction system"/>
    <property type="evidence" value="ECO:0007669"/>
    <property type="project" value="TreeGrafter"/>
</dbReference>
<dbReference type="Pfam" id="PF02518">
    <property type="entry name" value="HATPase_c"/>
    <property type="match status" value="1"/>
</dbReference>
<dbReference type="PANTHER" id="PTHR45436">
    <property type="entry name" value="SENSOR HISTIDINE KINASE YKOH"/>
    <property type="match status" value="1"/>
</dbReference>
<dbReference type="SUPFAM" id="SSF55874">
    <property type="entry name" value="ATPase domain of HSP90 chaperone/DNA topoisomerase II/histidine kinase"/>
    <property type="match status" value="1"/>
</dbReference>
<evidence type="ECO:0000256" key="3">
    <source>
        <dbReference type="ARBA" id="ARBA00022553"/>
    </source>
</evidence>
<protein>
    <recommendedName>
        <fullName evidence="2">histidine kinase</fullName>
        <ecNumber evidence="2">2.7.13.3</ecNumber>
    </recommendedName>
</protein>
<dbReference type="PANTHER" id="PTHR45436:SF5">
    <property type="entry name" value="SENSOR HISTIDINE KINASE TRCS"/>
    <property type="match status" value="1"/>
</dbReference>
<feature type="region of interest" description="Disordered" evidence="6">
    <location>
        <begin position="715"/>
        <end position="764"/>
    </location>
</feature>
<dbReference type="InterPro" id="IPR050428">
    <property type="entry name" value="TCS_sensor_his_kinase"/>
</dbReference>
<evidence type="ECO:0000256" key="1">
    <source>
        <dbReference type="ARBA" id="ARBA00000085"/>
    </source>
</evidence>
<organism evidence="9 10">
    <name type="scientific">Actinocrispum wychmicini</name>
    <dbReference type="NCBI Taxonomy" id="1213861"/>
    <lineage>
        <taxon>Bacteria</taxon>
        <taxon>Bacillati</taxon>
        <taxon>Actinomycetota</taxon>
        <taxon>Actinomycetes</taxon>
        <taxon>Pseudonocardiales</taxon>
        <taxon>Pseudonocardiaceae</taxon>
        <taxon>Actinocrispum</taxon>
    </lineage>
</organism>
<evidence type="ECO:0000313" key="9">
    <source>
        <dbReference type="EMBL" id="TCO60627.1"/>
    </source>
</evidence>
<dbReference type="InterPro" id="IPR003594">
    <property type="entry name" value="HATPase_dom"/>
</dbReference>
<evidence type="ECO:0000313" key="10">
    <source>
        <dbReference type="Proteomes" id="UP000295680"/>
    </source>
</evidence>
<dbReference type="GO" id="GO:0004673">
    <property type="term" value="F:protein histidine kinase activity"/>
    <property type="evidence" value="ECO:0007669"/>
    <property type="project" value="UniProtKB-EC"/>
</dbReference>
<dbReference type="OrthoDB" id="3502710at2"/>
<proteinExistence type="predicted"/>
<keyword evidence="5 9" id="KW-0418">Kinase</keyword>
<dbReference type="Proteomes" id="UP000295680">
    <property type="component" value="Unassembled WGS sequence"/>
</dbReference>
<dbReference type="GO" id="GO:0005886">
    <property type="term" value="C:plasma membrane"/>
    <property type="evidence" value="ECO:0007669"/>
    <property type="project" value="TreeGrafter"/>
</dbReference>
<keyword evidence="7" id="KW-1133">Transmembrane helix</keyword>
<dbReference type="InterPro" id="IPR036890">
    <property type="entry name" value="HATPase_C_sf"/>
</dbReference>
<reference evidence="9 10" key="1">
    <citation type="submission" date="2019-03" db="EMBL/GenBank/DDBJ databases">
        <title>Genomic Encyclopedia of Type Strains, Phase IV (KMG-IV): sequencing the most valuable type-strain genomes for metagenomic binning, comparative biology and taxonomic classification.</title>
        <authorList>
            <person name="Goeker M."/>
        </authorList>
    </citation>
    <scope>NUCLEOTIDE SEQUENCE [LARGE SCALE GENOMIC DNA]</scope>
    <source>
        <strain evidence="9 10">DSM 45934</strain>
    </source>
</reference>
<name>A0A4R2JNS1_9PSEU</name>
<dbReference type="EMBL" id="SLWS01000003">
    <property type="protein sequence ID" value="TCO60627.1"/>
    <property type="molecule type" value="Genomic_DNA"/>
</dbReference>
<evidence type="ECO:0000259" key="8">
    <source>
        <dbReference type="SMART" id="SM00387"/>
    </source>
</evidence>
<keyword evidence="7" id="KW-0812">Transmembrane</keyword>
<comment type="catalytic activity">
    <reaction evidence="1">
        <text>ATP + protein L-histidine = ADP + protein N-phospho-L-histidine.</text>
        <dbReference type="EC" id="2.7.13.3"/>
    </reaction>
</comment>
<evidence type="ECO:0000256" key="6">
    <source>
        <dbReference type="SAM" id="MobiDB-lite"/>
    </source>
</evidence>
<keyword evidence="3" id="KW-0597">Phosphoprotein</keyword>
<evidence type="ECO:0000256" key="2">
    <source>
        <dbReference type="ARBA" id="ARBA00012438"/>
    </source>
</evidence>
<feature type="transmembrane region" description="Helical" evidence="7">
    <location>
        <begin position="321"/>
        <end position="343"/>
    </location>
</feature>
<dbReference type="Pfam" id="PF08376">
    <property type="entry name" value="NIT"/>
    <property type="match status" value="1"/>
</dbReference>
<comment type="caution">
    <text evidence="9">The sequence shown here is derived from an EMBL/GenBank/DDBJ whole genome shotgun (WGS) entry which is preliminary data.</text>
</comment>
<keyword evidence="7" id="KW-0472">Membrane</keyword>
<dbReference type="InterPro" id="IPR013587">
    <property type="entry name" value="Nitrate/nitrite_sensing"/>
</dbReference>
<dbReference type="RefSeq" id="WP_132115759.1">
    <property type="nucleotide sequence ID" value="NZ_SLWS01000003.1"/>
</dbReference>
<accession>A0A4R2JNS1</accession>
<feature type="domain" description="Histidine kinase/HSP90-like ATPase" evidence="8">
    <location>
        <begin position="521"/>
        <end position="632"/>
    </location>
</feature>
<sequence>MERESNVRPRRWRPRDWPVRGKLAVVLIMPALVAIALGTSRVSAELDRAAQAGVLQDRNDLVAASTALTHQLQRERDLATRYVASGRTTGRAELLAQQAAVDQALPDVRTGLATLGAQDEGNRGRAEEAAHRLAGLPAIRSRADSPAVGERSLQAAYTDVISVLLPLTGTVAQATDDTSVQRTSAALSAVGRVIEQVKVEQSVLLGATGKARLAADGADAVRLAQAREQGSLADFAATATAEQRKLYSDVVDGSDTVLRTQLMTTALSSPDGFGIDPADWDQVSQAVAERMIRYESDLLDAQHQAAQRLGDEAKTSSLTDAAMVIGALLAAFAVTLYLASLLLRPLWILRRRALEVAGTELPEAIQRIEEGGASAAVSVAPVPVRSQEEIGDTARAFDAVHSAAVELATKQALLRTNVNDIFVNLSRRTQNLVEQQLTLIDQMEDGEQEPAAMDRLFRLDHLATRMRRNSENLLILAGVGLGRGSSGPVGVAEVLRAAVSEVEQYQRVVIRQVPPVAVQGTVAQDLVHLLAELLDNATVFSPPGSEVVLDARLTPSDELIVEVVDEGIGVADVTGMNQRLAEPPEVDAAVSRRLGLFVVSRLAARHGVTVRLVDNAGGIKGTTAQVLVPAQSLSLHRNGVPVGLPPAVNLPRPAVNLVETIPPPPPPPLPVAPPVPLEPALIYDELAPAWFRAADPDSPVSDEWQSSLDDLWRQAEGTASPEPDGLTEAGLPRRRRGAQLPPGRAVREHANGSPPPSTRDATAMHETLARYQEGLRRARGAFEPSEDAR</sequence>
<dbReference type="Gene3D" id="6.10.340.10">
    <property type="match status" value="1"/>
</dbReference>